<dbReference type="PANTHER" id="PTHR43124">
    <property type="entry name" value="PURINE EFFLUX PUMP PBUE"/>
    <property type="match status" value="1"/>
</dbReference>
<evidence type="ECO:0000256" key="6">
    <source>
        <dbReference type="ARBA" id="ARBA00023136"/>
    </source>
</evidence>
<feature type="transmembrane region" description="Helical" evidence="7">
    <location>
        <begin position="169"/>
        <end position="195"/>
    </location>
</feature>
<organism evidence="9 10">
    <name type="scientific">Bacillus proteolyticus</name>
    <dbReference type="NCBI Taxonomy" id="2026192"/>
    <lineage>
        <taxon>Bacteria</taxon>
        <taxon>Bacillati</taxon>
        <taxon>Bacillota</taxon>
        <taxon>Bacilli</taxon>
        <taxon>Bacillales</taxon>
        <taxon>Bacillaceae</taxon>
        <taxon>Bacillus</taxon>
        <taxon>Bacillus cereus group</taxon>
    </lineage>
</organism>
<dbReference type="InterPro" id="IPR020846">
    <property type="entry name" value="MFS_dom"/>
</dbReference>
<dbReference type="SUPFAM" id="SSF103473">
    <property type="entry name" value="MFS general substrate transporter"/>
    <property type="match status" value="1"/>
</dbReference>
<evidence type="ECO:0000256" key="4">
    <source>
        <dbReference type="ARBA" id="ARBA00022692"/>
    </source>
</evidence>
<dbReference type="Pfam" id="PF07690">
    <property type="entry name" value="MFS_1"/>
    <property type="match status" value="1"/>
</dbReference>
<feature type="transmembrane region" description="Helical" evidence="7">
    <location>
        <begin position="84"/>
        <end position="104"/>
    </location>
</feature>
<keyword evidence="6 7" id="KW-0472">Membrane</keyword>
<sequence>MFEGRRIIRLLFFAVKKLYLLTLSFLVTIVVVTKKESVEKDLNFRVYILAIAAFVVGTVELIIGGTLDLVANDLGVSISAAGQLITIFSVVFALSGPVLLAVTGKFERKKLYVVALSIFLIGNIVSAFSVNYGMLMFSRVICAASGSLIIALSVTLASSVVEPHFRARAIGIIFMGISGSLVLGVPLGLVLGNAYGWRAPFVLISILTVMAIACISLFLTKVPPTSVLSIKEQIATLKDKKIVSAQLTSFLFLTGHLTLYAYLTPFLKDVMHVEANWISVFYFIFGIAAVIGGGLGGWLADKWGSKKSIISIIIVFACAIFMLPMMTFSFPLFIIMMGLWSMLSWAISPAQQNYLIEIAPESAGIQQGLNNSALHLGIALGSTVGGVVIEKSSVIYNAWVGGGFIILALLCAIFSITRGRSTQFAKEESIIG</sequence>
<dbReference type="Gene3D" id="1.20.1250.20">
    <property type="entry name" value="MFS general substrate transporter like domains"/>
    <property type="match status" value="1"/>
</dbReference>
<keyword evidence="2" id="KW-0813">Transport</keyword>
<dbReference type="PANTHER" id="PTHR43124:SF10">
    <property type="entry name" value="PURINE EFFLUX PUMP PBUE"/>
    <property type="match status" value="1"/>
</dbReference>
<comment type="subcellular location">
    <subcellularLocation>
        <location evidence="1">Cell membrane</location>
        <topology evidence="1">Multi-pass membrane protein</topology>
    </subcellularLocation>
</comment>
<feature type="transmembrane region" description="Helical" evidence="7">
    <location>
        <begin position="312"/>
        <end position="340"/>
    </location>
</feature>
<evidence type="ECO:0000256" key="2">
    <source>
        <dbReference type="ARBA" id="ARBA00022448"/>
    </source>
</evidence>
<dbReference type="InterPro" id="IPR036259">
    <property type="entry name" value="MFS_trans_sf"/>
</dbReference>
<feature type="transmembrane region" description="Helical" evidence="7">
    <location>
        <begin position="6"/>
        <end position="32"/>
    </location>
</feature>
<proteinExistence type="predicted"/>
<feature type="transmembrane region" description="Helical" evidence="7">
    <location>
        <begin position="242"/>
        <end position="263"/>
    </location>
</feature>
<feature type="domain" description="Major facilitator superfamily (MFS) profile" evidence="8">
    <location>
        <begin position="45"/>
        <end position="420"/>
    </location>
</feature>
<comment type="caution">
    <text evidence="9">The sequence shown here is derived from an EMBL/GenBank/DDBJ whole genome shotgun (WGS) entry which is preliminary data.</text>
</comment>
<feature type="transmembrane region" description="Helical" evidence="7">
    <location>
        <begin position="394"/>
        <end position="416"/>
    </location>
</feature>
<name>A0ABV3IGL6_9BACI</name>
<dbReference type="RefSeq" id="WP_199639403.1">
    <property type="nucleotide sequence ID" value="NZ_JBEGIE010000055.1"/>
</dbReference>
<feature type="transmembrane region" description="Helical" evidence="7">
    <location>
        <begin position="44"/>
        <end position="64"/>
    </location>
</feature>
<keyword evidence="5 7" id="KW-1133">Transmembrane helix</keyword>
<feature type="transmembrane region" description="Helical" evidence="7">
    <location>
        <begin position="111"/>
        <end position="130"/>
    </location>
</feature>
<feature type="transmembrane region" description="Helical" evidence="7">
    <location>
        <begin position="275"/>
        <end position="300"/>
    </location>
</feature>
<dbReference type="EMBL" id="JBEGIE010000055">
    <property type="protein sequence ID" value="MEV4913306.1"/>
    <property type="molecule type" value="Genomic_DNA"/>
</dbReference>
<keyword evidence="3" id="KW-1003">Cell membrane</keyword>
<dbReference type="PROSITE" id="PS50850">
    <property type="entry name" value="MFS"/>
    <property type="match status" value="1"/>
</dbReference>
<dbReference type="InterPro" id="IPR011701">
    <property type="entry name" value="MFS"/>
</dbReference>
<feature type="transmembrane region" description="Helical" evidence="7">
    <location>
        <begin position="136"/>
        <end position="157"/>
    </location>
</feature>
<evidence type="ECO:0000256" key="3">
    <source>
        <dbReference type="ARBA" id="ARBA00022475"/>
    </source>
</evidence>
<keyword evidence="10" id="KW-1185">Reference proteome</keyword>
<keyword evidence="4 7" id="KW-0812">Transmembrane</keyword>
<evidence type="ECO:0000256" key="5">
    <source>
        <dbReference type="ARBA" id="ARBA00022989"/>
    </source>
</evidence>
<evidence type="ECO:0000313" key="10">
    <source>
        <dbReference type="Proteomes" id="UP001552502"/>
    </source>
</evidence>
<protein>
    <submittedName>
        <fullName evidence="9">MFS transporter</fullName>
    </submittedName>
</protein>
<evidence type="ECO:0000313" key="9">
    <source>
        <dbReference type="EMBL" id="MEV4913306.1"/>
    </source>
</evidence>
<dbReference type="InterPro" id="IPR050189">
    <property type="entry name" value="MFS_Efflux_Transporters"/>
</dbReference>
<evidence type="ECO:0000259" key="8">
    <source>
        <dbReference type="PROSITE" id="PS50850"/>
    </source>
</evidence>
<gene>
    <name evidence="9" type="ORF">MRBLBA1_004206</name>
</gene>
<feature type="transmembrane region" description="Helical" evidence="7">
    <location>
        <begin position="201"/>
        <end position="222"/>
    </location>
</feature>
<accession>A0ABV3IGL6</accession>
<evidence type="ECO:0000256" key="1">
    <source>
        <dbReference type="ARBA" id="ARBA00004651"/>
    </source>
</evidence>
<evidence type="ECO:0000256" key="7">
    <source>
        <dbReference type="SAM" id="Phobius"/>
    </source>
</evidence>
<dbReference type="Proteomes" id="UP001552502">
    <property type="component" value="Unassembled WGS sequence"/>
</dbReference>
<dbReference type="CDD" id="cd17324">
    <property type="entry name" value="MFS_NepI_like"/>
    <property type="match status" value="1"/>
</dbReference>
<reference evidence="9 10" key="1">
    <citation type="journal article" date="2023" name="Proc. Natl. Acad. Sci. U.S.A.">
        <title>Bacterial tolerance to host-exuded specialized metabolites structures the maize root microbiome.</title>
        <authorList>
            <person name="Thoenen L."/>
            <person name="Giroud C."/>
            <person name="Kreuzer M."/>
            <person name="Waelchli J."/>
            <person name="Gfeller V."/>
            <person name="Deslandes-Herold G."/>
            <person name="Mateo P."/>
            <person name="Robert C.A.M."/>
            <person name="Ahrens C.H."/>
            <person name="Rubio-Somoza I."/>
            <person name="Bruggmann R."/>
            <person name="Erb M."/>
            <person name="Schlaeppi K."/>
        </authorList>
    </citation>
    <scope>NUCLEOTIDE SEQUENCE [LARGE SCALE GENOMIC DNA]</scope>
    <source>
        <strain evidence="9 10">LBA1-1-1.1</strain>
    </source>
</reference>